<feature type="region of interest" description="Disordered" evidence="5">
    <location>
        <begin position="1"/>
        <end position="36"/>
    </location>
</feature>
<feature type="domain" description="HTH lysR-type" evidence="6">
    <location>
        <begin position="44"/>
        <end position="101"/>
    </location>
</feature>
<dbReference type="Proteomes" id="UP000696294">
    <property type="component" value="Unassembled WGS sequence"/>
</dbReference>
<dbReference type="Gene3D" id="1.10.10.10">
    <property type="entry name" value="Winged helix-like DNA-binding domain superfamily/Winged helix DNA-binding domain"/>
    <property type="match status" value="1"/>
</dbReference>
<dbReference type="InterPro" id="IPR036390">
    <property type="entry name" value="WH_DNA-bd_sf"/>
</dbReference>
<dbReference type="InterPro" id="IPR000847">
    <property type="entry name" value="LysR_HTH_N"/>
</dbReference>
<dbReference type="Pfam" id="PF00126">
    <property type="entry name" value="HTH_1"/>
    <property type="match status" value="1"/>
</dbReference>
<keyword evidence="3" id="KW-0238">DNA-binding</keyword>
<dbReference type="SUPFAM" id="SSF53850">
    <property type="entry name" value="Periplasmic binding protein-like II"/>
    <property type="match status" value="1"/>
</dbReference>
<evidence type="ECO:0000259" key="6">
    <source>
        <dbReference type="PROSITE" id="PS50931"/>
    </source>
</evidence>
<dbReference type="InterPro" id="IPR005119">
    <property type="entry name" value="LysR_subst-bd"/>
</dbReference>
<evidence type="ECO:0000256" key="4">
    <source>
        <dbReference type="ARBA" id="ARBA00023163"/>
    </source>
</evidence>
<evidence type="ECO:0000256" key="3">
    <source>
        <dbReference type="ARBA" id="ARBA00023125"/>
    </source>
</evidence>
<dbReference type="EMBL" id="JAATEP010000010">
    <property type="protein sequence ID" value="NJP91130.1"/>
    <property type="molecule type" value="Genomic_DNA"/>
</dbReference>
<feature type="compositionally biased region" description="Gly residues" evidence="5">
    <location>
        <begin position="22"/>
        <end position="34"/>
    </location>
</feature>
<gene>
    <name evidence="7" type="ORF">HCN51_16995</name>
</gene>
<proteinExistence type="inferred from homology"/>
<sequence length="337" mass="36322">MTAYSEEVSEIAASPPPVGAGARPGTGPDPGAGAGAEPEVHFDLDLRLVRYFTVVAEHLNFARAAAALHLAQPSLSRQIQRLEEMLGVRLLERTTQGSRLTAAGAAFLPQAQALLHAARRAALSARAAAPPRTITVGYLEDLVITPAVRDLRRRHPDAHVRTRHLDWDEARALPDGQVDVLVARTPLPIPGDGLTETVLYDEPRVLLVPAGHRLAGEESLTRDDFADDPLVACAGVAPMWARFWRLEPRPDGQPAPLALVVDTFEDKLELVAEGRALAVVPAGDRRVTLRDDLATVPVEGIEPCQVVVVHRTGDRNPLVADFMTSARTFLTSPWTAG</sequence>
<keyword evidence="4" id="KW-0804">Transcription</keyword>
<organism evidence="7 8">
    <name type="scientific">Nonomuraea composti</name>
    <dbReference type="NCBI Taxonomy" id="2720023"/>
    <lineage>
        <taxon>Bacteria</taxon>
        <taxon>Bacillati</taxon>
        <taxon>Actinomycetota</taxon>
        <taxon>Actinomycetes</taxon>
        <taxon>Streptosporangiales</taxon>
        <taxon>Streptosporangiaceae</taxon>
        <taxon>Nonomuraea</taxon>
    </lineage>
</organism>
<name>A0ABX1B3J4_9ACTN</name>
<evidence type="ECO:0000256" key="5">
    <source>
        <dbReference type="SAM" id="MobiDB-lite"/>
    </source>
</evidence>
<dbReference type="SUPFAM" id="SSF46785">
    <property type="entry name" value="Winged helix' DNA-binding domain"/>
    <property type="match status" value="1"/>
</dbReference>
<dbReference type="PANTHER" id="PTHR30346">
    <property type="entry name" value="TRANSCRIPTIONAL DUAL REGULATOR HCAR-RELATED"/>
    <property type="match status" value="1"/>
</dbReference>
<comment type="caution">
    <text evidence="7">The sequence shown here is derived from an EMBL/GenBank/DDBJ whole genome shotgun (WGS) entry which is preliminary data.</text>
</comment>
<accession>A0ABX1B3J4</accession>
<evidence type="ECO:0000256" key="1">
    <source>
        <dbReference type="ARBA" id="ARBA00009437"/>
    </source>
</evidence>
<keyword evidence="8" id="KW-1185">Reference proteome</keyword>
<dbReference type="PRINTS" id="PR00039">
    <property type="entry name" value="HTHLYSR"/>
</dbReference>
<comment type="similarity">
    <text evidence="1">Belongs to the LysR transcriptional regulatory family.</text>
</comment>
<dbReference type="Gene3D" id="3.40.190.10">
    <property type="entry name" value="Periplasmic binding protein-like II"/>
    <property type="match status" value="2"/>
</dbReference>
<dbReference type="Pfam" id="PF03466">
    <property type="entry name" value="LysR_substrate"/>
    <property type="match status" value="1"/>
</dbReference>
<dbReference type="PROSITE" id="PS50931">
    <property type="entry name" value="HTH_LYSR"/>
    <property type="match status" value="1"/>
</dbReference>
<protein>
    <submittedName>
        <fullName evidence="7">LysR family transcriptional regulator</fullName>
    </submittedName>
</protein>
<keyword evidence="2" id="KW-0805">Transcription regulation</keyword>
<reference evidence="7 8" key="1">
    <citation type="submission" date="2020-03" db="EMBL/GenBank/DDBJ databases">
        <title>WGS of actinomycetes isolated from Thailand.</title>
        <authorList>
            <person name="Thawai C."/>
        </authorList>
    </citation>
    <scope>NUCLEOTIDE SEQUENCE [LARGE SCALE GENOMIC DNA]</scope>
    <source>
        <strain evidence="7 8">FMUSA5-5</strain>
    </source>
</reference>
<dbReference type="InterPro" id="IPR036388">
    <property type="entry name" value="WH-like_DNA-bd_sf"/>
</dbReference>
<dbReference type="CDD" id="cd08414">
    <property type="entry name" value="PBP2_LTTR_aromatics_like"/>
    <property type="match status" value="1"/>
</dbReference>
<evidence type="ECO:0000313" key="7">
    <source>
        <dbReference type="EMBL" id="NJP91130.1"/>
    </source>
</evidence>
<dbReference type="PANTHER" id="PTHR30346:SF0">
    <property type="entry name" value="HCA OPERON TRANSCRIPTIONAL ACTIVATOR HCAR"/>
    <property type="match status" value="1"/>
</dbReference>
<evidence type="ECO:0000256" key="2">
    <source>
        <dbReference type="ARBA" id="ARBA00023015"/>
    </source>
</evidence>
<evidence type="ECO:0000313" key="8">
    <source>
        <dbReference type="Proteomes" id="UP000696294"/>
    </source>
</evidence>